<proteinExistence type="predicted"/>
<accession>A0A4Y2IUU4</accession>
<protein>
    <submittedName>
        <fullName evidence="2">Uncharacterized protein</fullName>
    </submittedName>
</protein>
<feature type="region of interest" description="Disordered" evidence="1">
    <location>
        <begin position="58"/>
        <end position="79"/>
    </location>
</feature>
<evidence type="ECO:0000313" key="3">
    <source>
        <dbReference type="Proteomes" id="UP000499080"/>
    </source>
</evidence>
<gene>
    <name evidence="2" type="ORF">AVEN_152127_1</name>
</gene>
<organism evidence="2 3">
    <name type="scientific">Araneus ventricosus</name>
    <name type="common">Orbweaver spider</name>
    <name type="synonym">Epeira ventricosa</name>
    <dbReference type="NCBI Taxonomy" id="182803"/>
    <lineage>
        <taxon>Eukaryota</taxon>
        <taxon>Metazoa</taxon>
        <taxon>Ecdysozoa</taxon>
        <taxon>Arthropoda</taxon>
        <taxon>Chelicerata</taxon>
        <taxon>Arachnida</taxon>
        <taxon>Araneae</taxon>
        <taxon>Araneomorphae</taxon>
        <taxon>Entelegynae</taxon>
        <taxon>Araneoidea</taxon>
        <taxon>Araneidae</taxon>
        <taxon>Araneus</taxon>
    </lineage>
</organism>
<keyword evidence="3" id="KW-1185">Reference proteome</keyword>
<evidence type="ECO:0000256" key="1">
    <source>
        <dbReference type="SAM" id="MobiDB-lite"/>
    </source>
</evidence>
<dbReference type="EMBL" id="BGPR01002958">
    <property type="protein sequence ID" value="GBM81651.1"/>
    <property type="molecule type" value="Genomic_DNA"/>
</dbReference>
<comment type="caution">
    <text evidence="2">The sequence shown here is derived from an EMBL/GenBank/DDBJ whole genome shotgun (WGS) entry which is preliminary data.</text>
</comment>
<reference evidence="2 3" key="1">
    <citation type="journal article" date="2019" name="Sci. Rep.">
        <title>Orb-weaving spider Araneus ventricosus genome elucidates the spidroin gene catalogue.</title>
        <authorList>
            <person name="Kono N."/>
            <person name="Nakamura H."/>
            <person name="Ohtoshi R."/>
            <person name="Moran D.A.P."/>
            <person name="Shinohara A."/>
            <person name="Yoshida Y."/>
            <person name="Fujiwara M."/>
            <person name="Mori M."/>
            <person name="Tomita M."/>
            <person name="Arakawa K."/>
        </authorList>
    </citation>
    <scope>NUCLEOTIDE SEQUENCE [LARGE SCALE GENOMIC DNA]</scope>
</reference>
<dbReference type="Proteomes" id="UP000499080">
    <property type="component" value="Unassembled WGS sequence"/>
</dbReference>
<name>A0A4Y2IUU4_ARAVE</name>
<dbReference type="AlphaFoldDB" id="A0A4Y2IUU4"/>
<evidence type="ECO:0000313" key="2">
    <source>
        <dbReference type="EMBL" id="GBM81651.1"/>
    </source>
</evidence>
<sequence length="79" mass="8997">MGLNSRFSGVFDLLASSSNQGRKENHSSLSRVIRHVPFKLLQKLLDYNRTVRADVVMNEDNSRSLPQQQAEEEGSSHWP</sequence>